<evidence type="ECO:0000313" key="2">
    <source>
        <dbReference type="Proteomes" id="UP001212189"/>
    </source>
</evidence>
<proteinExistence type="predicted"/>
<accession>A0AAE9VNJ6</accession>
<dbReference type="AlphaFoldDB" id="A0AAE9VNJ6"/>
<protein>
    <submittedName>
        <fullName evidence="1">Energy transducer TonB</fullName>
    </submittedName>
</protein>
<gene>
    <name evidence="1" type="ORF">O6P33_01035</name>
</gene>
<reference evidence="1 2" key="1">
    <citation type="submission" date="2022-12" db="EMBL/GenBank/DDBJ databases">
        <title>Coexistence and Characterization of a Novel Tigecycline Resistance gene tet(X) variant and blaNDM-1 in a Pseudomonas caeni Isolate of Chicken Origin.</title>
        <authorList>
            <person name="Lu X."/>
            <person name="Zhang L."/>
            <person name="Li R."/>
            <person name="Wang Z."/>
        </authorList>
    </citation>
    <scope>NUCLEOTIDE SEQUENCE [LARGE SCALE GENOMIC DNA]</scope>
    <source>
        <strain evidence="1 2">CE14</strain>
    </source>
</reference>
<organism evidence="1 2">
    <name type="scientific">Denitrificimonas caeni</name>
    <dbReference type="NCBI Taxonomy" id="521720"/>
    <lineage>
        <taxon>Bacteria</taxon>
        <taxon>Pseudomonadati</taxon>
        <taxon>Pseudomonadota</taxon>
        <taxon>Gammaproteobacteria</taxon>
        <taxon>Pseudomonadales</taxon>
        <taxon>Pseudomonadaceae</taxon>
        <taxon>Denitrificimonas</taxon>
    </lineage>
</organism>
<dbReference type="KEGG" id="dce:O6P33_01035"/>
<evidence type="ECO:0000313" key="1">
    <source>
        <dbReference type="EMBL" id="WBE25463.1"/>
    </source>
</evidence>
<dbReference type="EMBL" id="CP114976">
    <property type="protein sequence ID" value="WBE25463.1"/>
    <property type="molecule type" value="Genomic_DNA"/>
</dbReference>
<name>A0AAE9VNJ6_9GAMM</name>
<dbReference type="RefSeq" id="WP_269818404.1">
    <property type="nucleotide sequence ID" value="NZ_CP114976.1"/>
</dbReference>
<dbReference type="Proteomes" id="UP001212189">
    <property type="component" value="Chromosome"/>
</dbReference>
<sequence>MINPMSLMHDQEVRRQAMLQAMQLEVWLPRQQLVNAAASREYLLQWQPEDCVVVEPSAAAQSRAKVTATAAPSHNPVTRPRGEVYVSVHEKLAALQAAQPAKAAVKPMVAAVADPTPATPAVEATELAPAEPIPRFALQLLRADNCLVLVDLPTGEPFQSRDPDYQLLKDMLRAAGLTDKPSFMRQGTPITWPLLLTGNLMHEQNATAARACVRDLLSVELQSAPTACIWLLGKQAVRFANAIDEAPLYSLQDFSGATQVWSLPGLEQVLEQPLLKRDIWRSMCAVRSLWQVENDG</sequence>
<keyword evidence="2" id="KW-1185">Reference proteome</keyword>